<dbReference type="EMBL" id="CM039434">
    <property type="protein sequence ID" value="KAI4323481.1"/>
    <property type="molecule type" value="Genomic_DNA"/>
</dbReference>
<name>A0ACB9MHL4_BAUVA</name>
<sequence>MARLINTTLVLVLAVTVTLLLCSSNNVVEAQCKGDVEALITQCEQYVEKSAPKMDPSPACCNVVKGCDVPCLCKHIPKKVMEYIDMDKVEYVAKFCGSPLPPGTKCGGNYNYNHIN</sequence>
<evidence type="ECO:0000313" key="2">
    <source>
        <dbReference type="Proteomes" id="UP000828941"/>
    </source>
</evidence>
<dbReference type="Proteomes" id="UP000828941">
    <property type="component" value="Chromosome 9"/>
</dbReference>
<accession>A0ACB9MHL4</accession>
<protein>
    <submittedName>
        <fullName evidence="1">Uncharacterized protein</fullName>
    </submittedName>
</protein>
<proteinExistence type="predicted"/>
<evidence type="ECO:0000313" key="1">
    <source>
        <dbReference type="EMBL" id="KAI4323481.1"/>
    </source>
</evidence>
<organism evidence="1 2">
    <name type="scientific">Bauhinia variegata</name>
    <name type="common">Purple orchid tree</name>
    <name type="synonym">Phanera variegata</name>
    <dbReference type="NCBI Taxonomy" id="167791"/>
    <lineage>
        <taxon>Eukaryota</taxon>
        <taxon>Viridiplantae</taxon>
        <taxon>Streptophyta</taxon>
        <taxon>Embryophyta</taxon>
        <taxon>Tracheophyta</taxon>
        <taxon>Spermatophyta</taxon>
        <taxon>Magnoliopsida</taxon>
        <taxon>eudicotyledons</taxon>
        <taxon>Gunneridae</taxon>
        <taxon>Pentapetalae</taxon>
        <taxon>rosids</taxon>
        <taxon>fabids</taxon>
        <taxon>Fabales</taxon>
        <taxon>Fabaceae</taxon>
        <taxon>Cercidoideae</taxon>
        <taxon>Cercideae</taxon>
        <taxon>Bauhiniinae</taxon>
        <taxon>Bauhinia</taxon>
    </lineage>
</organism>
<keyword evidence="2" id="KW-1185">Reference proteome</keyword>
<comment type="caution">
    <text evidence="1">The sequence shown here is derived from an EMBL/GenBank/DDBJ whole genome shotgun (WGS) entry which is preliminary data.</text>
</comment>
<gene>
    <name evidence="1" type="ORF">L6164_023080</name>
</gene>
<reference evidence="1 2" key="1">
    <citation type="journal article" date="2022" name="DNA Res.">
        <title>Chromosomal-level genome assembly of the orchid tree Bauhinia variegata (Leguminosae; Cercidoideae) supports the allotetraploid origin hypothesis of Bauhinia.</title>
        <authorList>
            <person name="Zhong Y."/>
            <person name="Chen Y."/>
            <person name="Zheng D."/>
            <person name="Pang J."/>
            <person name="Liu Y."/>
            <person name="Luo S."/>
            <person name="Meng S."/>
            <person name="Qian L."/>
            <person name="Wei D."/>
            <person name="Dai S."/>
            <person name="Zhou R."/>
        </authorList>
    </citation>
    <scope>NUCLEOTIDE SEQUENCE [LARGE SCALE GENOMIC DNA]</scope>
    <source>
        <strain evidence="1">BV-YZ2020</strain>
    </source>
</reference>